<dbReference type="Proteomes" id="UP000565455">
    <property type="component" value="Unassembled WGS sequence"/>
</dbReference>
<keyword evidence="2" id="KW-1185">Reference proteome</keyword>
<organism evidence="1 2">
    <name type="scientific">Methylobacterium fujisawaense</name>
    <dbReference type="NCBI Taxonomy" id="107400"/>
    <lineage>
        <taxon>Bacteria</taxon>
        <taxon>Pseudomonadati</taxon>
        <taxon>Pseudomonadota</taxon>
        <taxon>Alphaproteobacteria</taxon>
        <taxon>Hyphomicrobiales</taxon>
        <taxon>Methylobacteriaceae</taxon>
        <taxon>Methylobacterium</taxon>
    </lineage>
</organism>
<evidence type="ECO:0000313" key="1">
    <source>
        <dbReference type="EMBL" id="MBA9065697.1"/>
    </source>
</evidence>
<protein>
    <submittedName>
        <fullName evidence="1">Uncharacterized protein</fullName>
    </submittedName>
</protein>
<dbReference type="EMBL" id="JACJIM010000009">
    <property type="protein sequence ID" value="MBA9065697.1"/>
    <property type="molecule type" value="Genomic_DNA"/>
</dbReference>
<proteinExistence type="predicted"/>
<gene>
    <name evidence="1" type="ORF">GGQ91_005119</name>
</gene>
<name>A0ABR6DIR4_9HYPH</name>
<accession>A0ABR6DIR4</accession>
<evidence type="ECO:0000313" key="2">
    <source>
        <dbReference type="Proteomes" id="UP000565455"/>
    </source>
</evidence>
<sequence length="112" mass="12394">MFDTDLGEFGPLLELERAEISERRVTPRCVIEGLDVIEHGCPCLVPRSVGRAVRSDFGEKTKLSIAASCQTLPDRPIEHTMPCPAISRWNGPVVEGLPWTPFMCVKRRCASG</sequence>
<comment type="caution">
    <text evidence="1">The sequence shown here is derived from an EMBL/GenBank/DDBJ whole genome shotgun (WGS) entry which is preliminary data.</text>
</comment>
<reference evidence="1 2" key="1">
    <citation type="submission" date="2020-08" db="EMBL/GenBank/DDBJ databases">
        <title>Genomic Encyclopedia of Type Strains, Phase IV (KMG-IV): sequencing the most valuable type-strain genomes for metagenomic binning, comparative biology and taxonomic classification.</title>
        <authorList>
            <person name="Goeker M."/>
        </authorList>
    </citation>
    <scope>NUCLEOTIDE SEQUENCE [LARGE SCALE GENOMIC DNA]</scope>
    <source>
        <strain evidence="1 2">DSM 5686</strain>
    </source>
</reference>